<evidence type="ECO:0000256" key="2">
    <source>
        <dbReference type="ARBA" id="ARBA00006552"/>
    </source>
</evidence>
<evidence type="ECO:0000313" key="11">
    <source>
        <dbReference type="RefSeq" id="XP_025023416.1"/>
    </source>
</evidence>
<feature type="domain" description="CTCK" evidence="9">
    <location>
        <begin position="59"/>
        <end position="151"/>
    </location>
</feature>
<dbReference type="OrthoDB" id="8453657at2759"/>
<evidence type="ECO:0000313" key="10">
    <source>
        <dbReference type="Proteomes" id="UP000695026"/>
    </source>
</evidence>
<reference evidence="11" key="1">
    <citation type="submission" date="2025-08" db="UniProtKB">
        <authorList>
            <consortium name="RefSeq"/>
        </authorList>
    </citation>
    <scope>IDENTIFICATION</scope>
    <source>
        <tissue evidence="11">Liver</tissue>
    </source>
</reference>
<feature type="disulfide bond" evidence="7">
    <location>
        <begin position="84"/>
        <end position="138"/>
    </location>
</feature>
<dbReference type="PANTHER" id="PTHR11515">
    <property type="entry name" value="GLYCOPROTEIN HORMONE BETA CHAIN"/>
    <property type="match status" value="1"/>
</dbReference>
<dbReference type="PROSITE" id="PS00689">
    <property type="entry name" value="GLYCO_HORMONE_BETA_2"/>
    <property type="match status" value="1"/>
</dbReference>
<dbReference type="GO" id="GO:0007186">
    <property type="term" value="P:G protein-coupled receptor signaling pathway"/>
    <property type="evidence" value="ECO:0007669"/>
    <property type="project" value="TreeGrafter"/>
</dbReference>
<protein>
    <submittedName>
        <fullName evidence="11">Lutropin subunit beta-like</fullName>
    </submittedName>
</protein>
<feature type="disulfide bond" evidence="7">
    <location>
        <begin position="73"/>
        <end position="122"/>
    </location>
</feature>
<dbReference type="CDD" id="cd00069">
    <property type="entry name" value="GHB_like"/>
    <property type="match status" value="1"/>
</dbReference>
<evidence type="ECO:0000256" key="8">
    <source>
        <dbReference type="RuleBase" id="RU004069"/>
    </source>
</evidence>
<sequence length="167" mass="18365">MKLMQSPCYSLTLRSCGASFSFSLFYIQAKNLLLAALLFLAVTHCTIRRSGLARSSPACRPVNATIAAEKNDCPVCMTITTTICSGYCETKEMLWKTTYISFSQRVCTYKEVRYETVLLQGCPPGVDPSFTYPVALSCHCDLCKMDSSDCTVQSTGPDSCSNQNRLA</sequence>
<dbReference type="SMART" id="SM00068">
    <property type="entry name" value="GHB"/>
    <property type="match status" value="1"/>
</dbReference>
<dbReference type="OMA" id="FYIQAKN"/>
<comment type="similarity">
    <text evidence="2 8">Belongs to the glycoprotein hormones subunit beta family.</text>
</comment>
<dbReference type="InterPro" id="IPR018245">
    <property type="entry name" value="Gonadotropin_bsu_CS"/>
</dbReference>
<dbReference type="GO" id="GO:0005179">
    <property type="term" value="F:hormone activity"/>
    <property type="evidence" value="ECO:0007669"/>
    <property type="project" value="UniProtKB-KW"/>
</dbReference>
<keyword evidence="4 8" id="KW-0372">Hormone</keyword>
<dbReference type="InterPro" id="IPR001545">
    <property type="entry name" value="Gonadotropin_bsu"/>
</dbReference>
<dbReference type="PANTHER" id="PTHR11515:SF11">
    <property type="entry name" value="LUTROPIN SUBUNIT BETA"/>
    <property type="match status" value="1"/>
</dbReference>
<dbReference type="Proteomes" id="UP000695026">
    <property type="component" value="Unplaced"/>
</dbReference>
<organism evidence="10 11">
    <name type="scientific">Python bivittatus</name>
    <name type="common">Burmese python</name>
    <name type="synonym">Python molurus bivittatus</name>
    <dbReference type="NCBI Taxonomy" id="176946"/>
    <lineage>
        <taxon>Eukaryota</taxon>
        <taxon>Metazoa</taxon>
        <taxon>Chordata</taxon>
        <taxon>Craniata</taxon>
        <taxon>Vertebrata</taxon>
        <taxon>Euteleostomi</taxon>
        <taxon>Lepidosauria</taxon>
        <taxon>Squamata</taxon>
        <taxon>Bifurcata</taxon>
        <taxon>Unidentata</taxon>
        <taxon>Episquamata</taxon>
        <taxon>Toxicofera</taxon>
        <taxon>Serpentes</taxon>
        <taxon>Henophidia</taxon>
        <taxon>Pythonidae</taxon>
        <taxon>Python</taxon>
    </lineage>
</organism>
<keyword evidence="5 7" id="KW-1015">Disulfide bond</keyword>
<dbReference type="InterPro" id="IPR029034">
    <property type="entry name" value="Cystine-knot_cytokine"/>
</dbReference>
<dbReference type="GeneID" id="103062208"/>
<dbReference type="KEGG" id="pbi:103062208"/>
<evidence type="ECO:0000256" key="4">
    <source>
        <dbReference type="ARBA" id="ARBA00022702"/>
    </source>
</evidence>
<dbReference type="Gene3D" id="2.10.90.10">
    <property type="entry name" value="Cystine-knot cytokines"/>
    <property type="match status" value="1"/>
</dbReference>
<comment type="subcellular location">
    <subcellularLocation>
        <location evidence="1 8">Secreted</location>
    </subcellularLocation>
</comment>
<dbReference type="FunFam" id="2.10.90.10:FF:000007">
    <property type="entry name" value="Luteinizing hormone beta subunit"/>
    <property type="match status" value="1"/>
</dbReference>
<gene>
    <name evidence="11" type="primary">LOC103062208</name>
</gene>
<dbReference type="PROSITE" id="PS00261">
    <property type="entry name" value="GLYCO_HORMONE_BETA_1"/>
    <property type="match status" value="1"/>
</dbReference>
<keyword evidence="6" id="KW-0325">Glycoprotein</keyword>
<evidence type="ECO:0000256" key="5">
    <source>
        <dbReference type="ARBA" id="ARBA00023157"/>
    </source>
</evidence>
<accession>A0A9F5J295</accession>
<evidence type="ECO:0000256" key="1">
    <source>
        <dbReference type="ARBA" id="ARBA00004613"/>
    </source>
</evidence>
<keyword evidence="10" id="KW-1185">Reference proteome</keyword>
<proteinExistence type="inferred from homology"/>
<feature type="disulfide bond" evidence="7">
    <location>
        <begin position="88"/>
        <end position="140"/>
    </location>
</feature>
<dbReference type="InterPro" id="IPR006208">
    <property type="entry name" value="Glyco_hormone_CN"/>
</dbReference>
<dbReference type="RefSeq" id="XP_025023416.1">
    <property type="nucleotide sequence ID" value="XM_025167648.1"/>
</dbReference>
<comment type="caution">
    <text evidence="7">Lacks conserved residue(s) required for the propagation of feature annotation.</text>
</comment>
<dbReference type="GO" id="GO:0005737">
    <property type="term" value="C:cytoplasm"/>
    <property type="evidence" value="ECO:0007669"/>
    <property type="project" value="TreeGrafter"/>
</dbReference>
<dbReference type="InterPro" id="IPR006207">
    <property type="entry name" value="Cys_knot_C"/>
</dbReference>
<dbReference type="SUPFAM" id="SSF57501">
    <property type="entry name" value="Cystine-knot cytokines"/>
    <property type="match status" value="1"/>
</dbReference>
<dbReference type="PROSITE" id="PS01225">
    <property type="entry name" value="CTCK_2"/>
    <property type="match status" value="1"/>
</dbReference>
<evidence type="ECO:0000256" key="6">
    <source>
        <dbReference type="ARBA" id="ARBA00023180"/>
    </source>
</evidence>
<name>A0A9F5J295_PYTBI</name>
<dbReference type="GO" id="GO:0005615">
    <property type="term" value="C:extracellular space"/>
    <property type="evidence" value="ECO:0007669"/>
    <property type="project" value="TreeGrafter"/>
</dbReference>
<keyword evidence="3" id="KW-0964">Secreted</keyword>
<evidence type="ECO:0000259" key="9">
    <source>
        <dbReference type="PROSITE" id="PS01225"/>
    </source>
</evidence>
<evidence type="ECO:0000256" key="7">
    <source>
        <dbReference type="PROSITE-ProRule" id="PRU00039"/>
    </source>
</evidence>
<dbReference type="Pfam" id="PF00007">
    <property type="entry name" value="Cys_knot"/>
    <property type="match status" value="1"/>
</dbReference>
<dbReference type="AlphaFoldDB" id="A0A9F5J295"/>
<evidence type="ECO:0000256" key="3">
    <source>
        <dbReference type="ARBA" id="ARBA00022525"/>
    </source>
</evidence>